<comment type="caution">
    <text evidence="1">The sequence shown here is derived from an EMBL/GenBank/DDBJ whole genome shotgun (WGS) entry which is preliminary data.</text>
</comment>
<evidence type="ECO:0000313" key="2">
    <source>
        <dbReference type="Proteomes" id="UP001141253"/>
    </source>
</evidence>
<proteinExistence type="predicted"/>
<name>A0ABQ9C2K7_9ROSI</name>
<keyword evidence="2" id="KW-1185">Reference proteome</keyword>
<reference evidence="1" key="1">
    <citation type="submission" date="2022-10" db="EMBL/GenBank/DDBJ databases">
        <authorList>
            <person name="Hyden B.L."/>
            <person name="Feng K."/>
            <person name="Yates T."/>
            <person name="Jawdy S."/>
            <person name="Smart L.B."/>
            <person name="Muchero W."/>
        </authorList>
    </citation>
    <scope>NUCLEOTIDE SEQUENCE</scope>
    <source>
        <tissue evidence="1">Shoot tip</tissue>
    </source>
</reference>
<accession>A0ABQ9C2K7</accession>
<gene>
    <name evidence="1" type="ORF">OIU77_023064</name>
</gene>
<evidence type="ECO:0000313" key="1">
    <source>
        <dbReference type="EMBL" id="KAJ6393755.1"/>
    </source>
</evidence>
<reference evidence="1" key="2">
    <citation type="journal article" date="2023" name="Int. J. Mol. Sci.">
        <title>De Novo Assembly and Annotation of 11 Diverse Shrub Willow (Salix) Genomes Reveals Novel Gene Organization in Sex-Linked Regions.</title>
        <authorList>
            <person name="Hyden B."/>
            <person name="Feng K."/>
            <person name="Yates T.B."/>
            <person name="Jawdy S."/>
            <person name="Cereghino C."/>
            <person name="Smart L.B."/>
            <person name="Muchero W."/>
        </authorList>
    </citation>
    <scope>NUCLEOTIDE SEQUENCE</scope>
    <source>
        <tissue evidence="1">Shoot tip</tissue>
    </source>
</reference>
<organism evidence="1 2">
    <name type="scientific">Salix suchowensis</name>
    <dbReference type="NCBI Taxonomy" id="1278906"/>
    <lineage>
        <taxon>Eukaryota</taxon>
        <taxon>Viridiplantae</taxon>
        <taxon>Streptophyta</taxon>
        <taxon>Embryophyta</taxon>
        <taxon>Tracheophyta</taxon>
        <taxon>Spermatophyta</taxon>
        <taxon>Magnoliopsida</taxon>
        <taxon>eudicotyledons</taxon>
        <taxon>Gunneridae</taxon>
        <taxon>Pentapetalae</taxon>
        <taxon>rosids</taxon>
        <taxon>fabids</taxon>
        <taxon>Malpighiales</taxon>
        <taxon>Salicaceae</taxon>
        <taxon>Saliceae</taxon>
        <taxon>Salix</taxon>
    </lineage>
</organism>
<dbReference type="Proteomes" id="UP001141253">
    <property type="component" value="Chromosome 1"/>
</dbReference>
<protein>
    <submittedName>
        <fullName evidence="1">Uncharacterized protein</fullName>
    </submittedName>
</protein>
<dbReference type="EMBL" id="JAPFFI010000005">
    <property type="protein sequence ID" value="KAJ6393755.1"/>
    <property type="molecule type" value="Genomic_DNA"/>
</dbReference>
<sequence>MLCKDPSKRLNAAQVLAHSWVLDCAQLAQEPYLQDSLNREQLEIPGVSFLYPHLLPKDQAYSFTYESPETGEDQQGQSHTLASSFSSFLVNDNTLCSASGGFSFRNHDESGGIELSSPVSSILSFTFSPRIAVERDFLFDTEGTDSKLDAIHKEVFLGKLPALSDTFVPVNRGIGEMTQKIEIRQEGFNGSKLSSIHSRRNHTIRLGELDQFNIIVTESVFRRASCTRIPTAPSLGFSLVC</sequence>